<proteinExistence type="predicted"/>
<comment type="caution">
    <text evidence="1">The sequence shown here is derived from an EMBL/GenBank/DDBJ whole genome shotgun (WGS) entry which is preliminary data.</text>
</comment>
<name>A0ABR4EHB2_9PEZI</name>
<protein>
    <submittedName>
        <fullName evidence="1">Uncharacterized protein</fullName>
    </submittedName>
</protein>
<gene>
    <name evidence="1" type="ORF">FJTKL_11306</name>
</gene>
<dbReference type="Proteomes" id="UP001600888">
    <property type="component" value="Unassembled WGS sequence"/>
</dbReference>
<organism evidence="1 2">
    <name type="scientific">Diaporthe vaccinii</name>
    <dbReference type="NCBI Taxonomy" id="105482"/>
    <lineage>
        <taxon>Eukaryota</taxon>
        <taxon>Fungi</taxon>
        <taxon>Dikarya</taxon>
        <taxon>Ascomycota</taxon>
        <taxon>Pezizomycotina</taxon>
        <taxon>Sordariomycetes</taxon>
        <taxon>Sordariomycetidae</taxon>
        <taxon>Diaporthales</taxon>
        <taxon>Diaporthaceae</taxon>
        <taxon>Diaporthe</taxon>
        <taxon>Diaporthe eres species complex</taxon>
    </lineage>
</organism>
<reference evidence="1 2" key="1">
    <citation type="submission" date="2024-03" db="EMBL/GenBank/DDBJ databases">
        <title>A high-quality draft genome sequence of Diaporthe vaccinii, a causative agent of upright dieback and viscid rot disease in cranberry plants.</title>
        <authorList>
            <person name="Sarrasin M."/>
            <person name="Lang B.F."/>
            <person name="Burger G."/>
        </authorList>
    </citation>
    <scope>NUCLEOTIDE SEQUENCE [LARGE SCALE GENOMIC DNA]</scope>
    <source>
        <strain evidence="1 2">IS7</strain>
    </source>
</reference>
<accession>A0ABR4EHB2</accession>
<sequence length="77" mass="8844">MKLCSSYYPYNVRRMKFLHTKHSYLGLAPAFKHRTHVVVETSNTDKASQVASPRSPAWPWPALESRPKLAIQFCLPT</sequence>
<evidence type="ECO:0000313" key="1">
    <source>
        <dbReference type="EMBL" id="KAL2281840.1"/>
    </source>
</evidence>
<dbReference type="EMBL" id="JBAWTH010000054">
    <property type="protein sequence ID" value="KAL2281840.1"/>
    <property type="molecule type" value="Genomic_DNA"/>
</dbReference>
<keyword evidence="2" id="KW-1185">Reference proteome</keyword>
<evidence type="ECO:0000313" key="2">
    <source>
        <dbReference type="Proteomes" id="UP001600888"/>
    </source>
</evidence>